<accession>A0A066VU01</accession>
<dbReference type="EMBL" id="JMSN01000046">
    <property type="protein sequence ID" value="KDN44941.1"/>
    <property type="molecule type" value="Genomic_DNA"/>
</dbReference>
<dbReference type="InterPro" id="IPR036291">
    <property type="entry name" value="NAD(P)-bd_dom_sf"/>
</dbReference>
<sequence>MSTSSRTNPSASDLAGRQARSQKPGKTALFGYPISLSLAPTFHNACYRQRHVPWTCELLESQDFNDFLRFIREDDFIGSAVTMPYKSEVLKHVDEIDQEAELIGAANTVYWRDHEDGKRSLVATNTDVAGIADAIISALPDSSRVEATTDRRIGLIVGGGGTTRTAVYTLRFRLKCDEIYIINRMDEEVGAVVQDFQAKGVEGVMQLKTPKDAAALGRTPDVIVNAIPSHDPQTEGEKLARQTLEAVLSLPAHSSLSSAPVFLEMCYHPHPWTKISSIAEEQGWHVIQGMECMYHQAVAQQMLWLPPTTTASESKELLKAGKEAVLQVLESRGALTKPKCA</sequence>
<dbReference type="Gene3D" id="3.40.50.10860">
    <property type="entry name" value="Leucine Dehydrogenase, chain A, domain 1"/>
    <property type="match status" value="1"/>
</dbReference>
<dbReference type="HOGENOM" id="CLU_044063_1_0_1"/>
<dbReference type="PANTHER" id="PTHR21089">
    <property type="entry name" value="SHIKIMATE DEHYDROGENASE"/>
    <property type="match status" value="1"/>
</dbReference>
<reference evidence="3 4" key="1">
    <citation type="submission" date="2014-05" db="EMBL/GenBank/DDBJ databases">
        <title>Draft genome sequence of a rare smut relative, Tilletiaria anomala UBC 951.</title>
        <authorList>
            <consortium name="DOE Joint Genome Institute"/>
            <person name="Toome M."/>
            <person name="Kuo A."/>
            <person name="Henrissat B."/>
            <person name="Lipzen A."/>
            <person name="Tritt A."/>
            <person name="Yoshinaga Y."/>
            <person name="Zane M."/>
            <person name="Barry K."/>
            <person name="Grigoriev I.V."/>
            <person name="Spatafora J.W."/>
            <person name="Aimea M.C."/>
        </authorList>
    </citation>
    <scope>NUCLEOTIDE SEQUENCE [LARGE SCALE GENOMIC DNA]</scope>
    <source>
        <strain evidence="3 4">UBC 951</strain>
    </source>
</reference>
<dbReference type="PANTHER" id="PTHR21089:SF1">
    <property type="entry name" value="BIFUNCTIONAL 3-DEHYDROQUINATE DEHYDRATASE_SHIKIMATE DEHYDROGENASE, CHLOROPLASTIC"/>
    <property type="match status" value="1"/>
</dbReference>
<feature type="region of interest" description="Disordered" evidence="1">
    <location>
        <begin position="1"/>
        <end position="22"/>
    </location>
</feature>
<protein>
    <submittedName>
        <fullName evidence="3">Aminoacid dehydrogenase-like protein</fullName>
    </submittedName>
</protein>
<evidence type="ECO:0000256" key="1">
    <source>
        <dbReference type="SAM" id="MobiDB-lite"/>
    </source>
</evidence>
<dbReference type="GO" id="GO:0009423">
    <property type="term" value="P:chorismate biosynthetic process"/>
    <property type="evidence" value="ECO:0007669"/>
    <property type="project" value="TreeGrafter"/>
</dbReference>
<dbReference type="GeneID" id="25265661"/>
<evidence type="ECO:0000313" key="3">
    <source>
        <dbReference type="EMBL" id="KDN44941.1"/>
    </source>
</evidence>
<feature type="domain" description="Shikimate dehydrogenase substrate binding N-terminal" evidence="2">
    <location>
        <begin position="29"/>
        <end position="109"/>
    </location>
</feature>
<comment type="caution">
    <text evidence="3">The sequence shown here is derived from an EMBL/GenBank/DDBJ whole genome shotgun (WGS) entry which is preliminary data.</text>
</comment>
<dbReference type="OrthoDB" id="204377at2759"/>
<dbReference type="GO" id="GO:0019632">
    <property type="term" value="P:shikimate metabolic process"/>
    <property type="evidence" value="ECO:0007669"/>
    <property type="project" value="TreeGrafter"/>
</dbReference>
<dbReference type="InterPro" id="IPR022893">
    <property type="entry name" value="Shikimate_DH_fam"/>
</dbReference>
<dbReference type="OMA" id="AIYVMRR"/>
<dbReference type="Proteomes" id="UP000027361">
    <property type="component" value="Unassembled WGS sequence"/>
</dbReference>
<evidence type="ECO:0000259" key="2">
    <source>
        <dbReference type="Pfam" id="PF08501"/>
    </source>
</evidence>
<dbReference type="Pfam" id="PF08501">
    <property type="entry name" value="Shikimate_dh_N"/>
    <property type="match status" value="1"/>
</dbReference>
<dbReference type="SUPFAM" id="SSF53223">
    <property type="entry name" value="Aminoacid dehydrogenase-like, N-terminal domain"/>
    <property type="match status" value="1"/>
</dbReference>
<gene>
    <name evidence="3" type="ORF">K437DRAFT_263076</name>
</gene>
<dbReference type="STRING" id="1037660.A0A066VU01"/>
<organism evidence="3 4">
    <name type="scientific">Tilletiaria anomala (strain ATCC 24038 / CBS 436.72 / UBC 951)</name>
    <dbReference type="NCBI Taxonomy" id="1037660"/>
    <lineage>
        <taxon>Eukaryota</taxon>
        <taxon>Fungi</taxon>
        <taxon>Dikarya</taxon>
        <taxon>Basidiomycota</taxon>
        <taxon>Ustilaginomycotina</taxon>
        <taxon>Exobasidiomycetes</taxon>
        <taxon>Georgefischeriales</taxon>
        <taxon>Tilletiariaceae</taxon>
        <taxon>Tilletiaria</taxon>
    </lineage>
</organism>
<dbReference type="SUPFAM" id="SSF51735">
    <property type="entry name" value="NAD(P)-binding Rossmann-fold domains"/>
    <property type="match status" value="1"/>
</dbReference>
<name>A0A066VU01_TILAU</name>
<dbReference type="Gene3D" id="3.40.50.720">
    <property type="entry name" value="NAD(P)-binding Rossmann-like Domain"/>
    <property type="match status" value="1"/>
</dbReference>
<keyword evidence="4" id="KW-1185">Reference proteome</keyword>
<dbReference type="RefSeq" id="XP_013243008.1">
    <property type="nucleotide sequence ID" value="XM_013387554.1"/>
</dbReference>
<dbReference type="InterPro" id="IPR046346">
    <property type="entry name" value="Aminoacid_DH-like_N_sf"/>
</dbReference>
<proteinExistence type="predicted"/>
<dbReference type="InterPro" id="IPR013708">
    <property type="entry name" value="Shikimate_DH-bd_N"/>
</dbReference>
<evidence type="ECO:0000313" key="4">
    <source>
        <dbReference type="Proteomes" id="UP000027361"/>
    </source>
</evidence>
<dbReference type="InParanoid" id="A0A066VU01"/>
<feature type="compositionally biased region" description="Polar residues" evidence="1">
    <location>
        <begin position="1"/>
        <end position="11"/>
    </location>
</feature>
<dbReference type="GO" id="GO:0004764">
    <property type="term" value="F:shikimate 3-dehydrogenase (NADP+) activity"/>
    <property type="evidence" value="ECO:0007669"/>
    <property type="project" value="InterPro"/>
</dbReference>
<dbReference type="AlphaFoldDB" id="A0A066VU01"/>